<dbReference type="AlphaFoldDB" id="A0A2P8DPS2"/>
<dbReference type="PANTHER" id="PTHR12993">
    <property type="entry name" value="N-ACETYLGLUCOSAMINYL-PHOSPHATIDYLINOSITOL DE-N-ACETYLASE-RELATED"/>
    <property type="match status" value="1"/>
</dbReference>
<evidence type="ECO:0000313" key="2">
    <source>
        <dbReference type="EMBL" id="PSK99194.1"/>
    </source>
</evidence>
<dbReference type="GO" id="GO:0016137">
    <property type="term" value="P:glycoside metabolic process"/>
    <property type="evidence" value="ECO:0007669"/>
    <property type="project" value="UniProtKB-ARBA"/>
</dbReference>
<dbReference type="SUPFAM" id="SSF102588">
    <property type="entry name" value="LmbE-like"/>
    <property type="match status" value="1"/>
</dbReference>
<protein>
    <submittedName>
        <fullName evidence="2">LmbE family N-acetylglucosaminyl deacetylase</fullName>
    </submittedName>
</protein>
<sequence>MVTNVPELGRRHVFGEHADLRGRTVMVLHAHPDDEAIFTGATMRRLADAGARVVLATATLGELGAEHVSLAAGETMAQRRVAELERAADLLGVQRLVLLGHRDSGLPGAADNAHRDALAAADPARVARRLAALAGEEHADAIVYDDGGGIYGHPDHLAAHRIGTLAARLAGVPAYESTVDRGHLHDPAGRAHLVHAAARATGLPIGVETEQIALTLTATATELAVKRAAIAAHASQITAEDVTHAAFDDAYGLEWFVRTGGAGPLDAVLSSPTPVIINDAPHHEPARDVVNR</sequence>
<evidence type="ECO:0000256" key="1">
    <source>
        <dbReference type="ARBA" id="ARBA00022833"/>
    </source>
</evidence>
<dbReference type="RefSeq" id="WP_106539073.1">
    <property type="nucleotide sequence ID" value="NZ_PYGE01000018.1"/>
</dbReference>
<dbReference type="InterPro" id="IPR003737">
    <property type="entry name" value="GlcNAc_PI_deacetylase-related"/>
</dbReference>
<evidence type="ECO:0000313" key="3">
    <source>
        <dbReference type="Proteomes" id="UP000243528"/>
    </source>
</evidence>
<dbReference type="OrthoDB" id="158614at2"/>
<reference evidence="2 3" key="1">
    <citation type="submission" date="2018-03" db="EMBL/GenBank/DDBJ databases">
        <title>Genomic Encyclopedia of Archaeal and Bacterial Type Strains, Phase II (KMG-II): from individual species to whole genera.</title>
        <authorList>
            <person name="Goeker M."/>
        </authorList>
    </citation>
    <scope>NUCLEOTIDE SEQUENCE [LARGE SCALE GENOMIC DNA]</scope>
    <source>
        <strain evidence="2 3">DSM 45211</strain>
    </source>
</reference>
<keyword evidence="1" id="KW-0862">Zinc</keyword>
<accession>A0A2P8DPS2</accession>
<dbReference type="Gene3D" id="3.40.50.10320">
    <property type="entry name" value="LmbE-like"/>
    <property type="match status" value="1"/>
</dbReference>
<dbReference type="Proteomes" id="UP000243528">
    <property type="component" value="Unassembled WGS sequence"/>
</dbReference>
<gene>
    <name evidence="2" type="ORF">CLV30_11896</name>
</gene>
<dbReference type="InterPro" id="IPR024078">
    <property type="entry name" value="LmbE-like_dom_sf"/>
</dbReference>
<proteinExistence type="predicted"/>
<keyword evidence="3" id="KW-1185">Reference proteome</keyword>
<dbReference type="Pfam" id="PF02585">
    <property type="entry name" value="PIG-L"/>
    <property type="match status" value="1"/>
</dbReference>
<comment type="caution">
    <text evidence="2">The sequence shown here is derived from an EMBL/GenBank/DDBJ whole genome shotgun (WGS) entry which is preliminary data.</text>
</comment>
<dbReference type="EMBL" id="PYGE01000018">
    <property type="protein sequence ID" value="PSK99194.1"/>
    <property type="molecule type" value="Genomic_DNA"/>
</dbReference>
<dbReference type="GO" id="GO:0016811">
    <property type="term" value="F:hydrolase activity, acting on carbon-nitrogen (but not peptide) bonds, in linear amides"/>
    <property type="evidence" value="ECO:0007669"/>
    <property type="project" value="TreeGrafter"/>
</dbReference>
<dbReference type="PANTHER" id="PTHR12993:SF26">
    <property type="entry name" value="1D-MYO-INOSITOL 2-ACETAMIDO-2-DEOXY-ALPHA-D-GLUCOPYRANOSIDE DEACETYLASE"/>
    <property type="match status" value="1"/>
</dbReference>
<name>A0A2P8DPS2_9ACTN</name>
<organism evidence="2 3">
    <name type="scientific">Haloactinopolyspora alba</name>
    <dbReference type="NCBI Taxonomy" id="648780"/>
    <lineage>
        <taxon>Bacteria</taxon>
        <taxon>Bacillati</taxon>
        <taxon>Actinomycetota</taxon>
        <taxon>Actinomycetes</taxon>
        <taxon>Jiangellales</taxon>
        <taxon>Jiangellaceae</taxon>
        <taxon>Haloactinopolyspora</taxon>
    </lineage>
</organism>